<organism evidence="1 2">
    <name type="scientific">Chitinophaga dinghuensis</name>
    <dbReference type="NCBI Taxonomy" id="1539050"/>
    <lineage>
        <taxon>Bacteria</taxon>
        <taxon>Pseudomonadati</taxon>
        <taxon>Bacteroidota</taxon>
        <taxon>Chitinophagia</taxon>
        <taxon>Chitinophagales</taxon>
        <taxon>Chitinophagaceae</taxon>
        <taxon>Chitinophaga</taxon>
    </lineage>
</organism>
<keyword evidence="2" id="KW-1185">Reference proteome</keyword>
<dbReference type="RefSeq" id="WP_111593324.1">
    <property type="nucleotide sequence ID" value="NZ_QLMA01000005.1"/>
</dbReference>
<accession>A0A327VYW5</accession>
<sequence>MKQPSQKKLQLGRIKLASLSAQPQAIANAITVATCTLRCVDGGNAAANTSMGAPICSIDSCRF</sequence>
<evidence type="ECO:0000313" key="2">
    <source>
        <dbReference type="Proteomes" id="UP000249819"/>
    </source>
</evidence>
<gene>
    <name evidence="1" type="ORF">CLV59_105439</name>
</gene>
<protein>
    <submittedName>
        <fullName evidence="1">Uncharacterized protein</fullName>
    </submittedName>
</protein>
<dbReference type="AlphaFoldDB" id="A0A327VYW5"/>
<evidence type="ECO:0000313" key="1">
    <source>
        <dbReference type="EMBL" id="RAJ80330.1"/>
    </source>
</evidence>
<dbReference type="OrthoDB" id="680256at2"/>
<dbReference type="Proteomes" id="UP000249819">
    <property type="component" value="Unassembled WGS sequence"/>
</dbReference>
<comment type="caution">
    <text evidence="1">The sequence shown here is derived from an EMBL/GenBank/DDBJ whole genome shotgun (WGS) entry which is preliminary data.</text>
</comment>
<dbReference type="EMBL" id="QLMA01000005">
    <property type="protein sequence ID" value="RAJ80330.1"/>
    <property type="molecule type" value="Genomic_DNA"/>
</dbReference>
<proteinExistence type="predicted"/>
<reference evidence="1 2" key="1">
    <citation type="submission" date="2018-06" db="EMBL/GenBank/DDBJ databases">
        <title>Genomic Encyclopedia of Archaeal and Bacterial Type Strains, Phase II (KMG-II): from individual species to whole genera.</title>
        <authorList>
            <person name="Goeker M."/>
        </authorList>
    </citation>
    <scope>NUCLEOTIDE SEQUENCE [LARGE SCALE GENOMIC DNA]</scope>
    <source>
        <strain evidence="1 2">DSM 29821</strain>
    </source>
</reference>
<name>A0A327VYW5_9BACT</name>